<evidence type="ECO:0000313" key="2">
    <source>
        <dbReference type="EMBL" id="GJS50313.1"/>
    </source>
</evidence>
<proteinExistence type="predicted"/>
<protein>
    <submittedName>
        <fullName evidence="2">Uncharacterized protein</fullName>
    </submittedName>
</protein>
<feature type="compositionally biased region" description="Basic and acidic residues" evidence="1">
    <location>
        <begin position="81"/>
        <end position="96"/>
    </location>
</feature>
<feature type="compositionally biased region" description="Polar residues" evidence="1">
    <location>
        <begin position="36"/>
        <end position="46"/>
    </location>
</feature>
<name>A0ABQ4WBQ8_9ASTR</name>
<organism evidence="2 3">
    <name type="scientific">Tanacetum coccineum</name>
    <dbReference type="NCBI Taxonomy" id="301880"/>
    <lineage>
        <taxon>Eukaryota</taxon>
        <taxon>Viridiplantae</taxon>
        <taxon>Streptophyta</taxon>
        <taxon>Embryophyta</taxon>
        <taxon>Tracheophyta</taxon>
        <taxon>Spermatophyta</taxon>
        <taxon>Magnoliopsida</taxon>
        <taxon>eudicotyledons</taxon>
        <taxon>Gunneridae</taxon>
        <taxon>Pentapetalae</taxon>
        <taxon>asterids</taxon>
        <taxon>campanulids</taxon>
        <taxon>Asterales</taxon>
        <taxon>Asteraceae</taxon>
        <taxon>Asteroideae</taxon>
        <taxon>Anthemideae</taxon>
        <taxon>Anthemidinae</taxon>
        <taxon>Tanacetum</taxon>
    </lineage>
</organism>
<reference evidence="2" key="2">
    <citation type="submission" date="2022-01" db="EMBL/GenBank/DDBJ databases">
        <authorList>
            <person name="Yamashiro T."/>
            <person name="Shiraishi A."/>
            <person name="Satake H."/>
            <person name="Nakayama K."/>
        </authorList>
    </citation>
    <scope>NUCLEOTIDE SEQUENCE</scope>
</reference>
<evidence type="ECO:0000256" key="1">
    <source>
        <dbReference type="SAM" id="MobiDB-lite"/>
    </source>
</evidence>
<dbReference type="Proteomes" id="UP001151760">
    <property type="component" value="Unassembled WGS sequence"/>
</dbReference>
<reference evidence="2" key="1">
    <citation type="journal article" date="2022" name="Int. J. Mol. Sci.">
        <title>Draft Genome of Tanacetum Coccineum: Genomic Comparison of Closely Related Tanacetum-Family Plants.</title>
        <authorList>
            <person name="Yamashiro T."/>
            <person name="Shiraishi A."/>
            <person name="Nakayama K."/>
            <person name="Satake H."/>
        </authorList>
    </citation>
    <scope>NUCLEOTIDE SEQUENCE</scope>
</reference>
<feature type="compositionally biased region" description="Acidic residues" evidence="1">
    <location>
        <begin position="70"/>
        <end position="80"/>
    </location>
</feature>
<dbReference type="EMBL" id="BQNB010008506">
    <property type="protein sequence ID" value="GJS50313.1"/>
    <property type="molecule type" value="Genomic_DNA"/>
</dbReference>
<accession>A0ABQ4WBQ8</accession>
<comment type="caution">
    <text evidence="2">The sequence shown here is derived from an EMBL/GenBank/DDBJ whole genome shotgun (WGS) entry which is preliminary data.</text>
</comment>
<sequence>MFLEESLEYTQERIVGSGAAMEASKRRRSKIDYRIQQHSKGSSEGSGTILEVLDEPKENSGSSSNSISGSDDEVQDISSDEENKTKDGNDAEKQAGEEEPLDAQAGGEQVNVQVPELAAPNTSSSLTLSSAEYKIQSMVDVPIHQEDTVVQGTLLVDIVISMVTE</sequence>
<feature type="region of interest" description="Disordered" evidence="1">
    <location>
        <begin position="16"/>
        <end position="110"/>
    </location>
</feature>
<feature type="compositionally biased region" description="Low complexity" evidence="1">
    <location>
        <begin position="59"/>
        <end position="69"/>
    </location>
</feature>
<gene>
    <name evidence="2" type="ORF">Tco_0600434</name>
</gene>
<keyword evidence="3" id="KW-1185">Reference proteome</keyword>
<evidence type="ECO:0000313" key="3">
    <source>
        <dbReference type="Proteomes" id="UP001151760"/>
    </source>
</evidence>